<evidence type="ECO:0000256" key="4">
    <source>
        <dbReference type="PIRNR" id="PIRNR006078"/>
    </source>
</evidence>
<evidence type="ECO:0000256" key="3">
    <source>
        <dbReference type="ARBA" id="ARBA00022777"/>
    </source>
</evidence>
<dbReference type="InterPro" id="IPR018197">
    <property type="entry name" value="Glycerate_kinase_RE-like"/>
</dbReference>
<feature type="region of interest" description="Disordered" evidence="5">
    <location>
        <begin position="72"/>
        <end position="94"/>
    </location>
</feature>
<dbReference type="NCBIfam" id="TIGR00045">
    <property type="entry name" value="glycerate kinase"/>
    <property type="match status" value="1"/>
</dbReference>
<dbReference type="SUPFAM" id="SSF110738">
    <property type="entry name" value="Glycerate kinase I"/>
    <property type="match status" value="1"/>
</dbReference>
<dbReference type="EMBL" id="JALIEA010000005">
    <property type="protein sequence ID" value="MCJ7857178.1"/>
    <property type="molecule type" value="Genomic_DNA"/>
</dbReference>
<dbReference type="PANTHER" id="PTHR21599">
    <property type="entry name" value="GLYCERATE KINASE"/>
    <property type="match status" value="1"/>
</dbReference>
<dbReference type="GO" id="GO:0008887">
    <property type="term" value="F:glycerate kinase activity"/>
    <property type="evidence" value="ECO:0007669"/>
    <property type="project" value="UniProtKB-UniRule"/>
</dbReference>
<dbReference type="InterPro" id="IPR036129">
    <property type="entry name" value="Glycerate_kinase_sf"/>
</dbReference>
<comment type="caution">
    <text evidence="6">The sequence shown here is derived from an EMBL/GenBank/DDBJ whole genome shotgun (WGS) entry which is preliminary data.</text>
</comment>
<evidence type="ECO:0000313" key="7">
    <source>
        <dbReference type="Proteomes" id="UP001139207"/>
    </source>
</evidence>
<proteinExistence type="inferred from homology"/>
<dbReference type="GO" id="GO:0031388">
    <property type="term" value="P:organic acid phosphorylation"/>
    <property type="evidence" value="ECO:0007669"/>
    <property type="project" value="UniProtKB-UniRule"/>
</dbReference>
<evidence type="ECO:0000256" key="5">
    <source>
        <dbReference type="SAM" id="MobiDB-lite"/>
    </source>
</evidence>
<keyword evidence="2 4" id="KW-0808">Transferase</keyword>
<evidence type="ECO:0000256" key="1">
    <source>
        <dbReference type="ARBA" id="ARBA00006284"/>
    </source>
</evidence>
<dbReference type="Gene3D" id="3.40.50.10350">
    <property type="entry name" value="Glycerate kinase, domain 1"/>
    <property type="match status" value="1"/>
</dbReference>
<accession>A0A9X1WEX2</accession>
<reference evidence="6" key="1">
    <citation type="submission" date="2022-04" db="EMBL/GenBank/DDBJ databases">
        <title>Corynebacterium kalidii LD5P10.</title>
        <authorList>
            <person name="Sun J.Q."/>
        </authorList>
    </citation>
    <scope>NUCLEOTIDE SEQUENCE</scope>
    <source>
        <strain evidence="6">LD5P10</strain>
    </source>
</reference>
<dbReference type="Gene3D" id="3.90.1510.10">
    <property type="entry name" value="Glycerate kinase, domain 2"/>
    <property type="match status" value="1"/>
</dbReference>
<dbReference type="AlphaFoldDB" id="A0A9X1WEX2"/>
<dbReference type="InterPro" id="IPR004381">
    <property type="entry name" value="Glycerate_kinase"/>
</dbReference>
<dbReference type="Proteomes" id="UP001139207">
    <property type="component" value="Unassembled WGS sequence"/>
</dbReference>
<dbReference type="InterPro" id="IPR018193">
    <property type="entry name" value="Glyc_kinase_flavodox-like_fold"/>
</dbReference>
<keyword evidence="3 4" id="KW-0418">Kinase</keyword>
<dbReference type="RefSeq" id="WP_244802930.1">
    <property type="nucleotide sequence ID" value="NZ_JALIEA010000005.1"/>
</dbReference>
<protein>
    <submittedName>
        <fullName evidence="6">Glycerate kinase</fullName>
    </submittedName>
</protein>
<comment type="similarity">
    <text evidence="1 4">Belongs to the glycerate kinase type-1 family.</text>
</comment>
<organism evidence="6 7">
    <name type="scientific">Corynebacterium kalidii</name>
    <dbReference type="NCBI Taxonomy" id="2931982"/>
    <lineage>
        <taxon>Bacteria</taxon>
        <taxon>Bacillati</taxon>
        <taxon>Actinomycetota</taxon>
        <taxon>Actinomycetes</taxon>
        <taxon>Mycobacteriales</taxon>
        <taxon>Corynebacteriaceae</taxon>
        <taxon>Corynebacterium</taxon>
    </lineage>
</organism>
<sequence>MPTILISCNAFKGSASSRSVGEALARGLAAAGCHTVVVPLADGGDGTLEVFDDLGFRRRAVTVRGADGLPVASQYSLSPGAGPDGPDGPADSPAAVPTAVIEVARACGLDMVSPDGATPDPGDARQAGSWGVGDLLRAALDDGPRRVILGLGGSATTDAGFGMARALGVEFRDHAGRAVEQVAGLADVATVDTAGLDPRLEGVEVLVASDVRNPLCGPDGAAAVFGPQKGLVPGDIDEVDDAVRRFARVVEDTVGTSGVAGRPGAGAAGGLGFMAMALLGARMRSGVGLVMDETGFTGALDGADLVVTGEGRLDAQTLGGKAPAGVAERARRHGVPVVAVCGQDQLGASDLFVAVHSLTDHEPDVAECIRRPLPILERIGEEIAAGLGPGSGSGVGS</sequence>
<name>A0A9X1WEX2_9CORY</name>
<keyword evidence="7" id="KW-1185">Reference proteome</keyword>
<dbReference type="PANTHER" id="PTHR21599:SF0">
    <property type="entry name" value="GLYCERATE KINASE"/>
    <property type="match status" value="1"/>
</dbReference>
<gene>
    <name evidence="6" type="ORF">MUN33_00370</name>
</gene>
<dbReference type="PIRSF" id="PIRSF006078">
    <property type="entry name" value="GlxK"/>
    <property type="match status" value="1"/>
</dbReference>
<dbReference type="Pfam" id="PF02595">
    <property type="entry name" value="Gly_kinase"/>
    <property type="match status" value="1"/>
</dbReference>
<evidence type="ECO:0000256" key="2">
    <source>
        <dbReference type="ARBA" id="ARBA00022679"/>
    </source>
</evidence>
<evidence type="ECO:0000313" key="6">
    <source>
        <dbReference type="EMBL" id="MCJ7857178.1"/>
    </source>
</evidence>